<evidence type="ECO:0000256" key="1">
    <source>
        <dbReference type="SAM" id="Coils"/>
    </source>
</evidence>
<accession>A0A1I5EUW7</accession>
<feature type="coiled-coil region" evidence="1">
    <location>
        <begin position="83"/>
        <end position="137"/>
    </location>
</feature>
<keyword evidence="4" id="KW-1185">Reference proteome</keyword>
<evidence type="ECO:0008006" key="5">
    <source>
        <dbReference type="Google" id="ProtNLM"/>
    </source>
</evidence>
<evidence type="ECO:0000313" key="3">
    <source>
        <dbReference type="EMBL" id="SFO15328.1"/>
    </source>
</evidence>
<keyword evidence="2" id="KW-0732">Signal</keyword>
<name>A0A1I5EUW7_9HYPH</name>
<feature type="chain" id="PRO_5011716706" description="Lipoprotein" evidence="2">
    <location>
        <begin position="24"/>
        <end position="138"/>
    </location>
</feature>
<sequence length="138" mass="15188">MTKFRTKALVPGIALGALLPLLAACQTTSCTGDARYDDYWCARSNLNNGVYQQQTNQLQSIASHRQYQAANAQANMYDEKANLSARQAELNRLRAALAQRQQQLSSARANNGTAEQISRLEADVAALRAQVETLMQTQ</sequence>
<protein>
    <recommendedName>
        <fullName evidence="5">Lipoprotein</fullName>
    </recommendedName>
</protein>
<dbReference type="OrthoDB" id="8452933at2"/>
<dbReference type="STRING" id="655353.SAMN04488056_103364"/>
<gene>
    <name evidence="3" type="ORF">SAMN04488056_103364</name>
</gene>
<dbReference type="Proteomes" id="UP000199236">
    <property type="component" value="Unassembled WGS sequence"/>
</dbReference>
<evidence type="ECO:0000313" key="4">
    <source>
        <dbReference type="Proteomes" id="UP000199236"/>
    </source>
</evidence>
<evidence type="ECO:0000256" key="2">
    <source>
        <dbReference type="SAM" id="SignalP"/>
    </source>
</evidence>
<reference evidence="3 4" key="1">
    <citation type="submission" date="2016-10" db="EMBL/GenBank/DDBJ databases">
        <authorList>
            <person name="de Groot N.N."/>
        </authorList>
    </citation>
    <scope>NUCLEOTIDE SEQUENCE [LARGE SCALE GENOMIC DNA]</scope>
    <source>
        <strain evidence="3 4">CGMCC 1.9157</strain>
    </source>
</reference>
<organism evidence="3 4">
    <name type="scientific">Cohaesibacter marisflavi</name>
    <dbReference type="NCBI Taxonomy" id="655353"/>
    <lineage>
        <taxon>Bacteria</taxon>
        <taxon>Pseudomonadati</taxon>
        <taxon>Pseudomonadota</taxon>
        <taxon>Alphaproteobacteria</taxon>
        <taxon>Hyphomicrobiales</taxon>
        <taxon>Cohaesibacteraceae</taxon>
    </lineage>
</organism>
<dbReference type="AlphaFoldDB" id="A0A1I5EUW7"/>
<dbReference type="PROSITE" id="PS51257">
    <property type="entry name" value="PROKAR_LIPOPROTEIN"/>
    <property type="match status" value="1"/>
</dbReference>
<dbReference type="EMBL" id="FOVR01000003">
    <property type="protein sequence ID" value="SFO15328.1"/>
    <property type="molecule type" value="Genomic_DNA"/>
</dbReference>
<keyword evidence="1" id="KW-0175">Coiled coil</keyword>
<proteinExistence type="predicted"/>
<feature type="signal peptide" evidence="2">
    <location>
        <begin position="1"/>
        <end position="23"/>
    </location>
</feature>
<dbReference type="RefSeq" id="WP_090071089.1">
    <property type="nucleotide sequence ID" value="NZ_FOVR01000003.1"/>
</dbReference>